<dbReference type="PANTHER" id="PTHR12812:SF0">
    <property type="entry name" value="HEPARAN-SULFATE 6-O-SULFOTRANSFERASE"/>
    <property type="match status" value="1"/>
</dbReference>
<dbReference type="SUPFAM" id="SSF52540">
    <property type="entry name" value="P-loop containing nucleoside triphosphate hydrolases"/>
    <property type="match status" value="1"/>
</dbReference>
<reference evidence="9 10" key="1">
    <citation type="submission" date="2017-12" db="EMBL/GenBank/DDBJ databases">
        <title>Sequencing, de novo assembly and annotation of complete genome of a new Thraustochytrid species, strain FCC1311.</title>
        <authorList>
            <person name="Sedici K."/>
            <person name="Godart F."/>
            <person name="Aiese Cigliano R."/>
            <person name="Sanseverino W."/>
            <person name="Barakat M."/>
            <person name="Ortet P."/>
            <person name="Marechal E."/>
            <person name="Cagnac O."/>
            <person name="Amato A."/>
        </authorList>
    </citation>
    <scope>NUCLEOTIDE SEQUENCE [LARGE SCALE GENOMIC DNA]</scope>
</reference>
<sequence>MLWMTFALLASALVLMACSLALELGTGTVLLCRFSVLLCRFSISETDSNNPRTVVLQGKLDEGHEGAANSLPYGKQAAQQGNGADTDPYNSDAPSIESADPETPEDKSETALFLANSKVEHMDPHLRGKMVVFTHVHKAGGSTFCYLARLNMEQTPGGNCNPAPTLSRLAISRGTPEEFDRVIAETRELNRTFVATEWTLPEVLPQRDDIVHVTLLRNPLGRMESHYAMAMGKAYQKLKESRKNSCLFAPGLLSRFEIHLTLAAKSRLYYSQTTPDNWQTRVFCGPLCARIPYGQLTREHLELAKNRLQSTYAAVGILDNFRQTVLLMHETLQWETDPEKLFAKHKGTNHGGLTVLQRVEQESAKQPELLEFAKWFHATNLLDIELYNFARGIFKRQLQYFGIPAEIGPDVSLDFVSPNQKVTTAAELKAMVDEYAVSCSTQCCTKQTWRLASCAATVALSVLVAVALFTRFVGLEHLVSGQGALDAHDEDNNFANNAETLLVANRERDPAERGVFKRKFVAVFLHIHKSGGTTMCYLACKRERAVRDTNCNMYGGEERIKFSNGSPDEFAGLIDKYHKDKRRRLTFLASEWYLPAQLPERNDIKYMTMLRDPLARMESHFHMAFEQVLKLVKNSPGTFASRRRHYSDGMPSWQDLRRVSKSTNSASSIRLYFALNVPDNWQTRAVCGPACAKVPFGRLTDEHYEIARYRLEHDFAVVGILEHFETSITLIHDLLQWRGNSSDEFREHHGTNHGGLSALARLEENTAGDPQLLDFAKWWHAVNLYDIRLYNVGRNILQRQAAAAGLKVDMGPDAAQEFVSPDGSVMSEDDLRAMLDANVDTRN</sequence>
<gene>
    <name evidence="9" type="ORF">FCC1311_017402</name>
</gene>
<dbReference type="InterPro" id="IPR010635">
    <property type="entry name" value="Heparan_SO4-6-sulfoTrfase"/>
</dbReference>
<comment type="subcellular location">
    <subcellularLocation>
        <location evidence="1">Membrane</location>
        <topology evidence="1">Single-pass membrane protein</topology>
    </subcellularLocation>
</comment>
<feature type="signal peptide" evidence="8">
    <location>
        <begin position="1"/>
        <end position="21"/>
    </location>
</feature>
<feature type="region of interest" description="Disordered" evidence="7">
    <location>
        <begin position="75"/>
        <end position="108"/>
    </location>
</feature>
<dbReference type="GO" id="GO:0017095">
    <property type="term" value="F:heparan sulfate 6-sulfotransferase activity"/>
    <property type="evidence" value="ECO:0007669"/>
    <property type="project" value="TreeGrafter"/>
</dbReference>
<evidence type="ECO:0000313" key="9">
    <source>
        <dbReference type="EMBL" id="GBG25521.1"/>
    </source>
</evidence>
<keyword evidence="4" id="KW-1133">Transmembrane helix</keyword>
<evidence type="ECO:0000256" key="2">
    <source>
        <dbReference type="ARBA" id="ARBA00022679"/>
    </source>
</evidence>
<evidence type="ECO:0000256" key="4">
    <source>
        <dbReference type="ARBA" id="ARBA00022989"/>
    </source>
</evidence>
<evidence type="ECO:0000313" key="10">
    <source>
        <dbReference type="Proteomes" id="UP000241890"/>
    </source>
</evidence>
<dbReference type="AlphaFoldDB" id="A0A2R5GBL7"/>
<keyword evidence="10" id="KW-1185">Reference proteome</keyword>
<dbReference type="Proteomes" id="UP000241890">
    <property type="component" value="Unassembled WGS sequence"/>
</dbReference>
<proteinExistence type="predicted"/>
<dbReference type="PANTHER" id="PTHR12812">
    <property type="entry name" value="HEPARAN SULFATE 6-O-SULFOTRANSFERASE 3"/>
    <property type="match status" value="1"/>
</dbReference>
<evidence type="ECO:0000256" key="5">
    <source>
        <dbReference type="ARBA" id="ARBA00023136"/>
    </source>
</evidence>
<keyword evidence="8" id="KW-0732">Signal</keyword>
<organism evidence="9 10">
    <name type="scientific">Hondaea fermentalgiana</name>
    <dbReference type="NCBI Taxonomy" id="2315210"/>
    <lineage>
        <taxon>Eukaryota</taxon>
        <taxon>Sar</taxon>
        <taxon>Stramenopiles</taxon>
        <taxon>Bigyra</taxon>
        <taxon>Labyrinthulomycetes</taxon>
        <taxon>Thraustochytrida</taxon>
        <taxon>Thraustochytriidae</taxon>
        <taxon>Hondaea</taxon>
    </lineage>
</organism>
<evidence type="ECO:0000256" key="6">
    <source>
        <dbReference type="ARBA" id="ARBA00023180"/>
    </source>
</evidence>
<keyword evidence="2" id="KW-0808">Transferase</keyword>
<dbReference type="Gene3D" id="3.40.50.300">
    <property type="entry name" value="P-loop containing nucleotide triphosphate hydrolases"/>
    <property type="match status" value="2"/>
</dbReference>
<dbReference type="InParanoid" id="A0A2R5GBL7"/>
<dbReference type="EMBL" id="BEYU01000012">
    <property type="protein sequence ID" value="GBG25521.1"/>
    <property type="molecule type" value="Genomic_DNA"/>
</dbReference>
<accession>A0A2R5GBL7</accession>
<evidence type="ECO:0000256" key="8">
    <source>
        <dbReference type="SAM" id="SignalP"/>
    </source>
</evidence>
<dbReference type="OrthoDB" id="45822at2759"/>
<feature type="compositionally biased region" description="Polar residues" evidence="7">
    <location>
        <begin position="77"/>
        <end position="93"/>
    </location>
</feature>
<feature type="chain" id="PRO_5015349373" evidence="8">
    <location>
        <begin position="22"/>
        <end position="843"/>
    </location>
</feature>
<keyword evidence="3" id="KW-0812">Transmembrane</keyword>
<protein>
    <submittedName>
        <fullName evidence="9">Uncharacterized protein</fullName>
    </submittedName>
</protein>
<evidence type="ECO:0000256" key="1">
    <source>
        <dbReference type="ARBA" id="ARBA00004167"/>
    </source>
</evidence>
<evidence type="ECO:0000256" key="7">
    <source>
        <dbReference type="SAM" id="MobiDB-lite"/>
    </source>
</evidence>
<dbReference type="GO" id="GO:0016020">
    <property type="term" value="C:membrane"/>
    <property type="evidence" value="ECO:0007669"/>
    <property type="project" value="UniProtKB-SubCell"/>
</dbReference>
<keyword evidence="6" id="KW-0325">Glycoprotein</keyword>
<dbReference type="InterPro" id="IPR027417">
    <property type="entry name" value="P-loop_NTPase"/>
</dbReference>
<comment type="caution">
    <text evidence="9">The sequence shown here is derived from an EMBL/GenBank/DDBJ whole genome shotgun (WGS) entry which is preliminary data.</text>
</comment>
<keyword evidence="5" id="KW-0472">Membrane</keyword>
<evidence type="ECO:0000256" key="3">
    <source>
        <dbReference type="ARBA" id="ARBA00022692"/>
    </source>
</evidence>
<name>A0A2R5GBL7_9STRA</name>